<evidence type="ECO:0000256" key="1">
    <source>
        <dbReference type="ARBA" id="ARBA00006739"/>
    </source>
</evidence>
<gene>
    <name evidence="5" type="ORF">CVO96_09455</name>
</gene>
<dbReference type="Proteomes" id="UP000236379">
    <property type="component" value="Unassembled WGS sequence"/>
</dbReference>
<evidence type="ECO:0000256" key="4">
    <source>
        <dbReference type="SAM" id="Phobius"/>
    </source>
</evidence>
<protein>
    <submittedName>
        <fullName evidence="5">Glycosyl transferase family 2</fullName>
    </submittedName>
</protein>
<feature type="transmembrane region" description="Helical" evidence="4">
    <location>
        <begin position="322"/>
        <end position="345"/>
    </location>
</feature>
<dbReference type="PANTHER" id="PTHR43630">
    <property type="entry name" value="POLY-BETA-1,6-N-ACETYL-D-GLUCOSAMINE SYNTHASE"/>
    <property type="match status" value="1"/>
</dbReference>
<keyword evidence="6" id="KW-1185">Reference proteome</keyword>
<keyword evidence="4" id="KW-0812">Transmembrane</keyword>
<accession>A0A2K3UYF6</accession>
<feature type="transmembrane region" description="Helical" evidence="4">
    <location>
        <begin position="20"/>
        <end position="40"/>
    </location>
</feature>
<dbReference type="CDD" id="cd06438">
    <property type="entry name" value="EpsO_like"/>
    <property type="match status" value="1"/>
</dbReference>
<comment type="caution">
    <text evidence="5">The sequence shown here is derived from an EMBL/GenBank/DDBJ whole genome shotgun (WGS) entry which is preliminary data.</text>
</comment>
<dbReference type="SUPFAM" id="SSF53448">
    <property type="entry name" value="Nucleotide-diphospho-sugar transferases"/>
    <property type="match status" value="1"/>
</dbReference>
<evidence type="ECO:0000256" key="3">
    <source>
        <dbReference type="ARBA" id="ARBA00022679"/>
    </source>
</evidence>
<name>A0A2K3UYF6_9DEIO</name>
<sequence>MSNVFLIFSSDFWTGQAQAPYALLIPALLIALCLNIYAFYMSYIGAHGWKRPTRNIEARTRRRFFAVVAAHDEEAVIEDLLRSLQAQEYPREAFDVFVVADNCSDRTAELVRQYGFSAFERFNPKQRGKTWAIKDLLGHIEHSLGVRWWEDYAGMAMFDADNVVHPRFFAEMNNHFEMHPDVKAVQGYADTKNPEDNALTRIYAIAYWSASRFWQLPRFRKGLSAGLAGTGFVIESRTLREIGWNPQSMVEDLELTTQLVLRGERVHWNEWAVIYDEKPLSVKVSYRQRERWMRGHWWCFMHYGRQMLRALMHKRQLRYLDMLLYLASPAQMVGNFTFALLGYLWGVASALYYFGAHGAFYPWHALLLLWPALTVIQTIVLLVVAPTVYNMTHRGQTLRQGLTFRYVSIILTAWLYFLMWLPIIVQSLLRFRDQGNWVRTPHTRQVTAQVPGPQVGVSEG</sequence>
<keyword evidence="2" id="KW-0328">Glycosyltransferase</keyword>
<dbReference type="PANTHER" id="PTHR43630:SF1">
    <property type="entry name" value="POLY-BETA-1,6-N-ACETYL-D-GLUCOSAMINE SYNTHASE"/>
    <property type="match status" value="1"/>
</dbReference>
<evidence type="ECO:0000313" key="5">
    <source>
        <dbReference type="EMBL" id="PNY81569.1"/>
    </source>
</evidence>
<keyword evidence="3 5" id="KW-0808">Transferase</keyword>
<dbReference type="Gene3D" id="3.90.550.10">
    <property type="entry name" value="Spore Coat Polysaccharide Biosynthesis Protein SpsA, Chain A"/>
    <property type="match status" value="1"/>
</dbReference>
<keyword evidence="4" id="KW-0472">Membrane</keyword>
<dbReference type="Pfam" id="PF13641">
    <property type="entry name" value="Glyco_tranf_2_3"/>
    <property type="match status" value="1"/>
</dbReference>
<keyword evidence="4" id="KW-1133">Transmembrane helix</keyword>
<organism evidence="5 6">
    <name type="scientific">Deinococcus koreensis</name>
    <dbReference type="NCBI Taxonomy" id="2054903"/>
    <lineage>
        <taxon>Bacteria</taxon>
        <taxon>Thermotogati</taxon>
        <taxon>Deinococcota</taxon>
        <taxon>Deinococci</taxon>
        <taxon>Deinococcales</taxon>
        <taxon>Deinococcaceae</taxon>
        <taxon>Deinococcus</taxon>
    </lineage>
</organism>
<dbReference type="OrthoDB" id="9797391at2"/>
<dbReference type="GO" id="GO:0016757">
    <property type="term" value="F:glycosyltransferase activity"/>
    <property type="evidence" value="ECO:0007669"/>
    <property type="project" value="UniProtKB-KW"/>
</dbReference>
<proteinExistence type="inferred from homology"/>
<dbReference type="RefSeq" id="WP_103312012.1">
    <property type="nucleotide sequence ID" value="NZ_PPPD01000001.1"/>
</dbReference>
<evidence type="ECO:0000256" key="2">
    <source>
        <dbReference type="ARBA" id="ARBA00022676"/>
    </source>
</evidence>
<feature type="transmembrane region" description="Helical" evidence="4">
    <location>
        <begin position="365"/>
        <end position="385"/>
    </location>
</feature>
<feature type="transmembrane region" description="Helical" evidence="4">
    <location>
        <begin position="406"/>
        <end position="429"/>
    </location>
</feature>
<dbReference type="AlphaFoldDB" id="A0A2K3UYF6"/>
<dbReference type="InterPro" id="IPR029044">
    <property type="entry name" value="Nucleotide-diphossugar_trans"/>
</dbReference>
<comment type="similarity">
    <text evidence="1">Belongs to the glycosyltransferase 2 family.</text>
</comment>
<dbReference type="EMBL" id="PPPD01000001">
    <property type="protein sequence ID" value="PNY81569.1"/>
    <property type="molecule type" value="Genomic_DNA"/>
</dbReference>
<reference evidence="5 6" key="1">
    <citation type="submission" date="2018-01" db="EMBL/GenBank/DDBJ databases">
        <title>Deinococcus koreensis sp. nov., a radiation-resistant bacterium isolated from river water.</title>
        <authorList>
            <person name="Choi A."/>
        </authorList>
    </citation>
    <scope>NUCLEOTIDE SEQUENCE [LARGE SCALE GENOMIC DNA]</scope>
    <source>
        <strain evidence="5 6">SJW1-2</strain>
    </source>
</reference>
<evidence type="ECO:0000313" key="6">
    <source>
        <dbReference type="Proteomes" id="UP000236379"/>
    </source>
</evidence>